<organism evidence="2 3">
    <name type="scientific">Dryococelus australis</name>
    <dbReference type="NCBI Taxonomy" id="614101"/>
    <lineage>
        <taxon>Eukaryota</taxon>
        <taxon>Metazoa</taxon>
        <taxon>Ecdysozoa</taxon>
        <taxon>Arthropoda</taxon>
        <taxon>Hexapoda</taxon>
        <taxon>Insecta</taxon>
        <taxon>Pterygota</taxon>
        <taxon>Neoptera</taxon>
        <taxon>Polyneoptera</taxon>
        <taxon>Phasmatodea</taxon>
        <taxon>Verophasmatodea</taxon>
        <taxon>Anareolatae</taxon>
        <taxon>Phasmatidae</taxon>
        <taxon>Eurycanthinae</taxon>
        <taxon>Dryococelus</taxon>
    </lineage>
</organism>
<dbReference type="EMBL" id="JARBHB010000003">
    <property type="protein sequence ID" value="KAJ8890050.1"/>
    <property type="molecule type" value="Genomic_DNA"/>
</dbReference>
<gene>
    <name evidence="2" type="ORF">PR048_009556</name>
</gene>
<dbReference type="InterPro" id="IPR007889">
    <property type="entry name" value="HTH_Psq"/>
</dbReference>
<sequence>MPRTYYKKGVRVTYDTTCMLEAAVDVRRGLTLFEAAKQYEVPFGTICKHYKQGTDITLGGGRNPELSDDERGFAEYLRICALDGECPQEKETLQLLAEFVNQE</sequence>
<evidence type="ECO:0000313" key="3">
    <source>
        <dbReference type="Proteomes" id="UP001159363"/>
    </source>
</evidence>
<name>A0ABQ9I195_9NEOP</name>
<accession>A0ABQ9I195</accession>
<evidence type="ECO:0000259" key="1">
    <source>
        <dbReference type="Pfam" id="PF05225"/>
    </source>
</evidence>
<dbReference type="Pfam" id="PF05225">
    <property type="entry name" value="HTH_psq"/>
    <property type="match status" value="1"/>
</dbReference>
<evidence type="ECO:0000313" key="2">
    <source>
        <dbReference type="EMBL" id="KAJ8890050.1"/>
    </source>
</evidence>
<dbReference type="Proteomes" id="UP001159363">
    <property type="component" value="Chromosome 3"/>
</dbReference>
<protein>
    <recommendedName>
        <fullName evidence="1">HTH psq-type domain-containing protein</fullName>
    </recommendedName>
</protein>
<feature type="domain" description="HTH psq-type" evidence="1">
    <location>
        <begin position="19"/>
        <end position="54"/>
    </location>
</feature>
<proteinExistence type="predicted"/>
<keyword evidence="3" id="KW-1185">Reference proteome</keyword>
<reference evidence="2 3" key="1">
    <citation type="submission" date="2023-02" db="EMBL/GenBank/DDBJ databases">
        <title>LHISI_Scaffold_Assembly.</title>
        <authorList>
            <person name="Stuart O.P."/>
            <person name="Cleave R."/>
            <person name="Magrath M.J.L."/>
            <person name="Mikheyev A.S."/>
        </authorList>
    </citation>
    <scope>NUCLEOTIDE SEQUENCE [LARGE SCALE GENOMIC DNA]</scope>
    <source>
        <strain evidence="2">Daus_M_001</strain>
        <tissue evidence="2">Leg muscle</tissue>
    </source>
</reference>
<comment type="caution">
    <text evidence="2">The sequence shown here is derived from an EMBL/GenBank/DDBJ whole genome shotgun (WGS) entry which is preliminary data.</text>
</comment>